<dbReference type="InterPro" id="IPR001789">
    <property type="entry name" value="Sig_transdc_resp-reg_receiver"/>
</dbReference>
<evidence type="ECO:0000256" key="2">
    <source>
        <dbReference type="ARBA" id="ARBA00023012"/>
    </source>
</evidence>
<dbReference type="SUPFAM" id="SSF52172">
    <property type="entry name" value="CheY-like"/>
    <property type="match status" value="1"/>
</dbReference>
<keyword evidence="3" id="KW-0805">Transcription regulation</keyword>
<reference evidence="8 9" key="1">
    <citation type="journal article" date="2016" name="Nat. Commun.">
        <title>Thousands of microbial genomes shed light on interconnected biogeochemical processes in an aquifer system.</title>
        <authorList>
            <person name="Anantharaman K."/>
            <person name="Brown C.T."/>
            <person name="Hug L.A."/>
            <person name="Sharon I."/>
            <person name="Castelle C.J."/>
            <person name="Probst A.J."/>
            <person name="Thomas B.C."/>
            <person name="Singh A."/>
            <person name="Wilkins M.J."/>
            <person name="Karaoz U."/>
            <person name="Brodie E.L."/>
            <person name="Williams K.H."/>
            <person name="Hubbard S.S."/>
            <person name="Banfield J.F."/>
        </authorList>
    </citation>
    <scope>NUCLEOTIDE SEQUENCE [LARGE SCALE GENOMIC DNA]</scope>
</reference>
<protein>
    <recommendedName>
        <fullName evidence="7">Response regulatory domain-containing protein</fullName>
    </recommendedName>
</protein>
<gene>
    <name evidence="8" type="ORF">A2934_03625</name>
</gene>
<dbReference type="CDD" id="cd17574">
    <property type="entry name" value="REC_OmpR"/>
    <property type="match status" value="1"/>
</dbReference>
<dbReference type="GO" id="GO:0003677">
    <property type="term" value="F:DNA binding"/>
    <property type="evidence" value="ECO:0007669"/>
    <property type="project" value="UniProtKB-KW"/>
</dbReference>
<dbReference type="PROSITE" id="PS50110">
    <property type="entry name" value="RESPONSE_REGULATORY"/>
    <property type="match status" value="1"/>
</dbReference>
<dbReference type="FunFam" id="3.40.50.2300:FF:000001">
    <property type="entry name" value="DNA-binding response regulator PhoB"/>
    <property type="match status" value="1"/>
</dbReference>
<feature type="modified residue" description="4-aspartylphosphate" evidence="6">
    <location>
        <position position="61"/>
    </location>
</feature>
<comment type="caution">
    <text evidence="8">The sequence shown here is derived from an EMBL/GenBank/DDBJ whole genome shotgun (WGS) entry which is preliminary data.</text>
</comment>
<feature type="domain" description="Response regulatory" evidence="7">
    <location>
        <begin position="12"/>
        <end position="126"/>
    </location>
</feature>
<evidence type="ECO:0000256" key="4">
    <source>
        <dbReference type="ARBA" id="ARBA00023125"/>
    </source>
</evidence>
<evidence type="ECO:0000256" key="3">
    <source>
        <dbReference type="ARBA" id="ARBA00023015"/>
    </source>
</evidence>
<sequence>MFNNLFNKLKKNILVVEDDETLRGAISDKLRSEGYAVLEAADGSEALRIAFENHPNVILLDLMLPIMDGAEVLSELRKDAWGAKIPVIIVSNLPDDRELGKKYNVYWYVVKSDWKLADIALKVKSALKE</sequence>
<dbReference type="PANTHER" id="PTHR44591:SF3">
    <property type="entry name" value="RESPONSE REGULATORY DOMAIN-CONTAINING PROTEIN"/>
    <property type="match status" value="1"/>
</dbReference>
<name>A0A1G2L767_9BACT</name>
<dbReference type="Gene3D" id="3.40.50.2300">
    <property type="match status" value="1"/>
</dbReference>
<evidence type="ECO:0000256" key="1">
    <source>
        <dbReference type="ARBA" id="ARBA00022553"/>
    </source>
</evidence>
<keyword evidence="5" id="KW-0804">Transcription</keyword>
<dbReference type="InterPro" id="IPR011006">
    <property type="entry name" value="CheY-like_superfamily"/>
</dbReference>
<evidence type="ECO:0000313" key="8">
    <source>
        <dbReference type="EMBL" id="OHA07513.1"/>
    </source>
</evidence>
<evidence type="ECO:0000256" key="5">
    <source>
        <dbReference type="ARBA" id="ARBA00023163"/>
    </source>
</evidence>
<keyword evidence="2" id="KW-0902">Two-component regulatory system</keyword>
<evidence type="ECO:0000259" key="7">
    <source>
        <dbReference type="PROSITE" id="PS50110"/>
    </source>
</evidence>
<organism evidence="8 9">
    <name type="scientific">Candidatus Sungbacteria bacterium RIFCSPLOWO2_01_FULL_47_10</name>
    <dbReference type="NCBI Taxonomy" id="1802276"/>
    <lineage>
        <taxon>Bacteria</taxon>
        <taxon>Candidatus Sungiibacteriota</taxon>
    </lineage>
</organism>
<dbReference type="PANTHER" id="PTHR44591">
    <property type="entry name" value="STRESS RESPONSE REGULATOR PROTEIN 1"/>
    <property type="match status" value="1"/>
</dbReference>
<keyword evidence="4" id="KW-0238">DNA-binding</keyword>
<proteinExistence type="predicted"/>
<dbReference type="GO" id="GO:0000160">
    <property type="term" value="P:phosphorelay signal transduction system"/>
    <property type="evidence" value="ECO:0007669"/>
    <property type="project" value="UniProtKB-KW"/>
</dbReference>
<dbReference type="EMBL" id="MHQO01000008">
    <property type="protein sequence ID" value="OHA07513.1"/>
    <property type="molecule type" value="Genomic_DNA"/>
</dbReference>
<accession>A0A1G2L767</accession>
<keyword evidence="1 6" id="KW-0597">Phosphoprotein</keyword>
<dbReference type="Pfam" id="PF00072">
    <property type="entry name" value="Response_reg"/>
    <property type="match status" value="1"/>
</dbReference>
<evidence type="ECO:0000256" key="6">
    <source>
        <dbReference type="PROSITE-ProRule" id="PRU00169"/>
    </source>
</evidence>
<dbReference type="AlphaFoldDB" id="A0A1G2L767"/>
<dbReference type="Proteomes" id="UP000177982">
    <property type="component" value="Unassembled WGS sequence"/>
</dbReference>
<dbReference type="InterPro" id="IPR050595">
    <property type="entry name" value="Bact_response_regulator"/>
</dbReference>
<dbReference type="SMART" id="SM00448">
    <property type="entry name" value="REC"/>
    <property type="match status" value="1"/>
</dbReference>
<evidence type="ECO:0000313" key="9">
    <source>
        <dbReference type="Proteomes" id="UP000177982"/>
    </source>
</evidence>